<reference evidence="6" key="1">
    <citation type="submission" date="2021-06" db="EMBL/GenBank/DDBJ databases">
        <authorList>
            <person name="Kallberg Y."/>
            <person name="Tangrot J."/>
            <person name="Rosling A."/>
        </authorList>
    </citation>
    <scope>NUCLEOTIDE SEQUENCE</scope>
    <source>
        <strain evidence="6">CL551</strain>
    </source>
</reference>
<sequence length="207" mass="23997">MRSITDKIDAQRPGKKFTWEELAKHNTRDDAYVAVRGNVYDITNFIKNHPGGEDILLFAAGRDVTQAFETYHELGKPDIILKKYFIGTLVSNELPIFPEQSEFHRTLKKRVEEYFRKNEIDPKNSPSIWLRYVIIYGMLLGSYYAQFYLPYVVERTWLQIIFAIVMGFSCAQIGLNQLHDASHFSVTNDPFVWELLGASHDFFNGCS</sequence>
<dbReference type="GO" id="GO:0020037">
    <property type="term" value="F:heme binding"/>
    <property type="evidence" value="ECO:0007669"/>
    <property type="project" value="UniProtKB-UniRule"/>
</dbReference>
<keyword evidence="2 4" id="KW-0479">Metal-binding</keyword>
<proteinExistence type="inferred from homology"/>
<dbReference type="PANTHER" id="PTHR19353:SF19">
    <property type="entry name" value="DELTA(5) FATTY ACID DESATURASE C-RELATED"/>
    <property type="match status" value="1"/>
</dbReference>
<keyword evidence="7" id="KW-1185">Reference proteome</keyword>
<dbReference type="InterPro" id="IPR036400">
    <property type="entry name" value="Cyt_B5-like_heme/steroid_sf"/>
</dbReference>
<dbReference type="GO" id="GO:0046872">
    <property type="term" value="F:metal ion binding"/>
    <property type="evidence" value="ECO:0007669"/>
    <property type="project" value="UniProtKB-UniRule"/>
</dbReference>
<dbReference type="InterPro" id="IPR018506">
    <property type="entry name" value="Cyt_B5_heme-BS"/>
</dbReference>
<dbReference type="PROSITE" id="PS50255">
    <property type="entry name" value="CYTOCHROME_B5_2"/>
    <property type="match status" value="1"/>
</dbReference>
<evidence type="ECO:0000256" key="2">
    <source>
        <dbReference type="ARBA" id="ARBA00022723"/>
    </source>
</evidence>
<comment type="similarity">
    <text evidence="4">Belongs to the cytochrome b5 family.</text>
</comment>
<evidence type="ECO:0000256" key="1">
    <source>
        <dbReference type="ARBA" id="ARBA00022617"/>
    </source>
</evidence>
<dbReference type="EMBL" id="CAJVPV010038718">
    <property type="protein sequence ID" value="CAG8757157.1"/>
    <property type="molecule type" value="Genomic_DNA"/>
</dbReference>
<keyword evidence="4" id="KW-0472">Membrane</keyword>
<dbReference type="InterPro" id="IPR001199">
    <property type="entry name" value="Cyt_B5-like_heme/steroid-bd"/>
</dbReference>
<keyword evidence="1 4" id="KW-0349">Heme</keyword>
<dbReference type="GO" id="GO:0016020">
    <property type="term" value="C:membrane"/>
    <property type="evidence" value="ECO:0007669"/>
    <property type="project" value="TreeGrafter"/>
</dbReference>
<dbReference type="SUPFAM" id="SSF55856">
    <property type="entry name" value="Cytochrome b5-like heme/steroid binding domain"/>
    <property type="match status" value="1"/>
</dbReference>
<dbReference type="PRINTS" id="PR00363">
    <property type="entry name" value="CYTOCHROMEB5"/>
</dbReference>
<feature type="domain" description="Cytochrome b5 heme-binding" evidence="5">
    <location>
        <begin position="14"/>
        <end position="90"/>
    </location>
</feature>
<dbReference type="Gene3D" id="3.10.120.10">
    <property type="entry name" value="Cytochrome b5-like heme/steroid binding domain"/>
    <property type="match status" value="1"/>
</dbReference>
<dbReference type="FunFam" id="3.10.120.10:FF:000007">
    <property type="entry name" value="Sulfite oxidase, mitochondrial"/>
    <property type="match status" value="1"/>
</dbReference>
<evidence type="ECO:0000256" key="3">
    <source>
        <dbReference type="ARBA" id="ARBA00023004"/>
    </source>
</evidence>
<dbReference type="GO" id="GO:0008610">
    <property type="term" value="P:lipid biosynthetic process"/>
    <property type="evidence" value="ECO:0007669"/>
    <property type="project" value="UniProtKB-ARBA"/>
</dbReference>
<dbReference type="InterPro" id="IPR012171">
    <property type="entry name" value="Fatty_acid_desaturase"/>
</dbReference>
<gene>
    <name evidence="6" type="ORF">AMORRO_LOCUS15676</name>
</gene>
<name>A0A9N9J0U8_9GLOM</name>
<dbReference type="Pfam" id="PF00173">
    <property type="entry name" value="Cyt-b5"/>
    <property type="match status" value="1"/>
</dbReference>
<keyword evidence="4" id="KW-0812">Transmembrane</keyword>
<dbReference type="Proteomes" id="UP000789342">
    <property type="component" value="Unassembled WGS sequence"/>
</dbReference>
<evidence type="ECO:0000313" key="6">
    <source>
        <dbReference type="EMBL" id="CAG8757157.1"/>
    </source>
</evidence>
<dbReference type="AlphaFoldDB" id="A0A9N9J0U8"/>
<dbReference type="OrthoDB" id="260519at2759"/>
<feature type="non-terminal residue" evidence="6">
    <location>
        <position position="1"/>
    </location>
</feature>
<dbReference type="GO" id="GO:0016717">
    <property type="term" value="F:oxidoreductase activity, acting on paired donors, with oxidation of a pair of donors resulting in the reduction of molecular oxygen to two molecules of water"/>
    <property type="evidence" value="ECO:0007669"/>
    <property type="project" value="TreeGrafter"/>
</dbReference>
<dbReference type="SMART" id="SM01117">
    <property type="entry name" value="Cyt-b5"/>
    <property type="match status" value="1"/>
</dbReference>
<comment type="caution">
    <text evidence="4">Lacks conserved residue(s) required for the propagation of feature annotation.</text>
</comment>
<comment type="caution">
    <text evidence="6">The sequence shown here is derived from an EMBL/GenBank/DDBJ whole genome shotgun (WGS) entry which is preliminary data.</text>
</comment>
<feature type="transmembrane region" description="Helical" evidence="4">
    <location>
        <begin position="157"/>
        <end position="175"/>
    </location>
</feature>
<evidence type="ECO:0000313" key="7">
    <source>
        <dbReference type="Proteomes" id="UP000789342"/>
    </source>
</evidence>
<keyword evidence="3 4" id="KW-0408">Iron</keyword>
<evidence type="ECO:0000259" key="5">
    <source>
        <dbReference type="PROSITE" id="PS50255"/>
    </source>
</evidence>
<evidence type="ECO:0000256" key="4">
    <source>
        <dbReference type="RuleBase" id="RU362121"/>
    </source>
</evidence>
<organism evidence="6 7">
    <name type="scientific">Acaulospora morrowiae</name>
    <dbReference type="NCBI Taxonomy" id="94023"/>
    <lineage>
        <taxon>Eukaryota</taxon>
        <taxon>Fungi</taxon>
        <taxon>Fungi incertae sedis</taxon>
        <taxon>Mucoromycota</taxon>
        <taxon>Glomeromycotina</taxon>
        <taxon>Glomeromycetes</taxon>
        <taxon>Diversisporales</taxon>
        <taxon>Acaulosporaceae</taxon>
        <taxon>Acaulospora</taxon>
    </lineage>
</organism>
<protein>
    <submittedName>
        <fullName evidence="6">12764_t:CDS:1</fullName>
    </submittedName>
</protein>
<dbReference type="PROSITE" id="PS00191">
    <property type="entry name" value="CYTOCHROME_B5_1"/>
    <property type="match status" value="1"/>
</dbReference>
<dbReference type="PANTHER" id="PTHR19353">
    <property type="entry name" value="FATTY ACID DESATURASE 2"/>
    <property type="match status" value="1"/>
</dbReference>
<keyword evidence="4" id="KW-1133">Transmembrane helix</keyword>
<accession>A0A9N9J0U8</accession>
<dbReference type="GO" id="GO:0006631">
    <property type="term" value="P:fatty acid metabolic process"/>
    <property type="evidence" value="ECO:0007669"/>
    <property type="project" value="UniProtKB-ARBA"/>
</dbReference>
<feature type="transmembrane region" description="Helical" evidence="4">
    <location>
        <begin position="128"/>
        <end position="145"/>
    </location>
</feature>